<name>A0AC61RJU8_9BACT</name>
<sequence>MNENNFIDIFQSLISHKESEVVEFKKAENSFDFDDLGKYFSALSNEANLRGLDFAWLIFGYDEKRHEIVGTSYKNGESALNNLKHDFAQHTTDGQTFREIVPLEVDGKRILMFKIPASPRNIVMKWKGIAFGRDGESLKPLNQSKMDEIRHQTPEPDWSAELVPNATIDDLDEVAIAKARKMFKKVHSRIPAEEVNRWSTEEFLSKCELMVDGKLTRAAIILLGKIFSDSKLRPAVAEVTWTLRDEKQDVVDYEHFSVPFILTVDEILAKIHNLTLREMPGGTLFPDTMKQYDDYTIREALHNCIAHQDYTLRQRINFVENPGFLYYANGGSFIPGTLENALATNGPQRFFRNACLCKAMVHFNMIDTVSRGIKKMFTEQMERRFPMPDYEIDNEKKEVAVRIYGNAINERYTKLLKDNNTLTLHDCISLDAIQKGHRIDEEIAQDLMKRGLIEGEAPNYTISLGVAKASKQLPSYTKAKGLDKSRLKQMILQLLQNAGEDGARRETIFEYLKEVLPSSKTQEQQLRYLGRLLVEMNDEGTIERNGLKWQIDEASDRKDS</sequence>
<proteinExistence type="predicted"/>
<evidence type="ECO:0000313" key="1">
    <source>
        <dbReference type="EMBL" id="TGY80312.1"/>
    </source>
</evidence>
<dbReference type="EMBL" id="SRYB01000003">
    <property type="protein sequence ID" value="TGY80312.1"/>
    <property type="molecule type" value="Genomic_DNA"/>
</dbReference>
<evidence type="ECO:0000313" key="2">
    <source>
        <dbReference type="Proteomes" id="UP000306319"/>
    </source>
</evidence>
<keyword evidence="2" id="KW-1185">Reference proteome</keyword>
<gene>
    <name evidence="1" type="ORF">E5331_03495</name>
</gene>
<reference evidence="1" key="1">
    <citation type="submission" date="2019-04" db="EMBL/GenBank/DDBJ databases">
        <title>Microbes associate with the intestines of laboratory mice.</title>
        <authorList>
            <person name="Navarre W."/>
            <person name="Wong E."/>
            <person name="Huang K."/>
            <person name="Tropini C."/>
            <person name="Ng K."/>
            <person name="Yu B."/>
        </authorList>
    </citation>
    <scope>NUCLEOTIDE SEQUENCE</scope>
    <source>
        <strain evidence="1">NM04_E33</strain>
    </source>
</reference>
<dbReference type="Proteomes" id="UP000306319">
    <property type="component" value="Unassembled WGS sequence"/>
</dbReference>
<comment type="caution">
    <text evidence="1">The sequence shown here is derived from an EMBL/GenBank/DDBJ whole genome shotgun (WGS) entry which is preliminary data.</text>
</comment>
<organism evidence="1 2">
    <name type="scientific">Lepagella muris</name>
    <dbReference type="NCBI Taxonomy" id="3032870"/>
    <lineage>
        <taxon>Bacteria</taxon>
        <taxon>Pseudomonadati</taxon>
        <taxon>Bacteroidota</taxon>
        <taxon>Bacteroidia</taxon>
        <taxon>Bacteroidales</taxon>
        <taxon>Muribaculaceae</taxon>
        <taxon>Lepagella</taxon>
    </lineage>
</organism>
<accession>A0AC61RJU8</accession>
<protein>
    <submittedName>
        <fullName evidence="1">AAA family ATPase</fullName>
    </submittedName>
</protein>